<dbReference type="RefSeq" id="WP_313875027.1">
    <property type="nucleotide sequence ID" value="NZ_JAVBIK010000001.1"/>
</dbReference>
<dbReference type="PANTHER" id="PTHR38097:SF2">
    <property type="entry name" value="DNA-BINDING PROTEIN STPA"/>
    <property type="match status" value="1"/>
</dbReference>
<feature type="region of interest" description="Disordered" evidence="5">
    <location>
        <begin position="46"/>
        <end position="93"/>
    </location>
</feature>
<dbReference type="SUPFAM" id="SSF81273">
    <property type="entry name" value="H-NS histone-like proteins"/>
    <property type="match status" value="1"/>
</dbReference>
<dbReference type="Gene3D" id="4.10.430.10">
    <property type="entry name" value="Histone-like protein H-NS, C-terminal domain"/>
    <property type="match status" value="1"/>
</dbReference>
<comment type="caution">
    <text evidence="7">The sequence shown here is derived from an EMBL/GenBank/DDBJ whole genome shotgun (WGS) entry which is preliminary data.</text>
</comment>
<name>A0ABU3KNK4_9BURK</name>
<evidence type="ECO:0000313" key="8">
    <source>
        <dbReference type="Proteomes" id="UP001321700"/>
    </source>
</evidence>
<evidence type="ECO:0000259" key="6">
    <source>
        <dbReference type="SMART" id="SM00528"/>
    </source>
</evidence>
<reference evidence="7 8" key="1">
    <citation type="submission" date="2023-08" db="EMBL/GenBank/DDBJ databases">
        <title>Rhodoferax potami sp. nov. and Rhodoferax mekongensis sp. nov., isolated from the Mekong River in Thailand.</title>
        <authorList>
            <person name="Kitikhun S."/>
            <person name="Charoenyingcharoen P."/>
            <person name="Siriarchawattana P."/>
            <person name="Likhitrattanapisal S."/>
            <person name="Nilsakha T."/>
            <person name="Chanpet A."/>
            <person name="Rattanawaree P."/>
            <person name="Ingsriswang S."/>
        </authorList>
    </citation>
    <scope>NUCLEOTIDE SEQUENCE [LARGE SCALE GENOMIC DNA]</scope>
    <source>
        <strain evidence="7 8">TBRC 17660</strain>
    </source>
</reference>
<evidence type="ECO:0000256" key="2">
    <source>
        <dbReference type="ARBA" id="ARBA00010610"/>
    </source>
</evidence>
<evidence type="ECO:0000256" key="3">
    <source>
        <dbReference type="ARBA" id="ARBA00022490"/>
    </source>
</evidence>
<dbReference type="Proteomes" id="UP001321700">
    <property type="component" value="Unassembled WGS sequence"/>
</dbReference>
<evidence type="ECO:0000313" key="7">
    <source>
        <dbReference type="EMBL" id="MDT7519345.1"/>
    </source>
</evidence>
<dbReference type="InterPro" id="IPR037150">
    <property type="entry name" value="H-NS_C_dom_sf"/>
</dbReference>
<proteinExistence type="inferred from homology"/>
<evidence type="ECO:0000256" key="1">
    <source>
        <dbReference type="ARBA" id="ARBA00004453"/>
    </source>
</evidence>
<comment type="similarity">
    <text evidence="2">Belongs to the histone-like protein H-NS family.</text>
</comment>
<evidence type="ECO:0000256" key="4">
    <source>
        <dbReference type="ARBA" id="ARBA00023125"/>
    </source>
</evidence>
<evidence type="ECO:0000256" key="5">
    <source>
        <dbReference type="SAM" id="MobiDB-lite"/>
    </source>
</evidence>
<keyword evidence="8" id="KW-1185">Reference proteome</keyword>
<feature type="domain" description="DNA-binding protein H-NS-like C-terminal" evidence="6">
    <location>
        <begin position="72"/>
        <end position="115"/>
    </location>
</feature>
<dbReference type="PANTHER" id="PTHR38097">
    <property type="match status" value="1"/>
</dbReference>
<organism evidence="7 8">
    <name type="scientific">Rhodoferax potami</name>
    <dbReference type="NCBI Taxonomy" id="3068338"/>
    <lineage>
        <taxon>Bacteria</taxon>
        <taxon>Pseudomonadati</taxon>
        <taxon>Pseudomonadota</taxon>
        <taxon>Betaproteobacteria</taxon>
        <taxon>Burkholderiales</taxon>
        <taxon>Comamonadaceae</taxon>
        <taxon>Rhodoferax</taxon>
    </lineage>
</organism>
<keyword evidence="4" id="KW-0238">DNA-binding</keyword>
<accession>A0ABU3KNK4</accession>
<dbReference type="Pfam" id="PF00816">
    <property type="entry name" value="Histone_HNS"/>
    <property type="match status" value="1"/>
</dbReference>
<sequence length="127" mass="13608">MSNLIDIQSQIEKLQKQANEIKAKEFHSTVQEILVKMQAFGITVKDLQTTKPSKGPKQKSKEAAPKAAKKDKKAGASVAAKYRGPNGETWSGRGLTPKWLSALIAQGQPKESFAIAPQDGTTASSAS</sequence>
<protein>
    <submittedName>
        <fullName evidence="7">H-NS histone family protein</fullName>
    </submittedName>
</protein>
<dbReference type="SMART" id="SM00528">
    <property type="entry name" value="HNS"/>
    <property type="match status" value="1"/>
</dbReference>
<keyword evidence="3" id="KW-0963">Cytoplasm</keyword>
<comment type="subcellular location">
    <subcellularLocation>
        <location evidence="1">Cytoplasm</location>
        <location evidence="1">Nucleoid</location>
    </subcellularLocation>
</comment>
<dbReference type="EMBL" id="JAVBIK010000001">
    <property type="protein sequence ID" value="MDT7519345.1"/>
    <property type="molecule type" value="Genomic_DNA"/>
</dbReference>
<dbReference type="InterPro" id="IPR027444">
    <property type="entry name" value="H-NS_C_dom"/>
</dbReference>
<gene>
    <name evidence="7" type="ORF">RAE19_11590</name>
</gene>